<comment type="subcellular location">
    <subcellularLocation>
        <location evidence="1">Cytoplasm</location>
    </subcellularLocation>
</comment>
<keyword evidence="7" id="KW-1185">Reference proteome</keyword>
<dbReference type="PANTHER" id="PTHR46268">
    <property type="entry name" value="STRESS RESPONSE PROTEIN NHAX"/>
    <property type="match status" value="1"/>
</dbReference>
<dbReference type="GO" id="GO:0005737">
    <property type="term" value="C:cytoplasm"/>
    <property type="evidence" value="ECO:0007669"/>
    <property type="project" value="UniProtKB-SubCell"/>
</dbReference>
<dbReference type="SUPFAM" id="SSF52402">
    <property type="entry name" value="Adenine nucleotide alpha hydrolases-like"/>
    <property type="match status" value="1"/>
</dbReference>
<proteinExistence type="inferred from homology"/>
<dbReference type="InterPro" id="IPR014729">
    <property type="entry name" value="Rossmann-like_a/b/a_fold"/>
</dbReference>
<dbReference type="RefSeq" id="WP_091759798.1">
    <property type="nucleotide sequence ID" value="NZ_FOHB01000005.1"/>
</dbReference>
<evidence type="ECO:0000313" key="6">
    <source>
        <dbReference type="EMBL" id="SES35412.1"/>
    </source>
</evidence>
<organism evidence="6 7">
    <name type="scientific">Pedococcus cremeus</name>
    <dbReference type="NCBI Taxonomy" id="587636"/>
    <lineage>
        <taxon>Bacteria</taxon>
        <taxon>Bacillati</taxon>
        <taxon>Actinomycetota</taxon>
        <taxon>Actinomycetes</taxon>
        <taxon>Micrococcales</taxon>
        <taxon>Intrasporangiaceae</taxon>
        <taxon>Pedococcus</taxon>
    </lineage>
</organism>
<sequence length="135" mass="14285">MSGTIVVGYIPSPEGVAAFERAKNEAVLRAESLVVVNSGESGNFAKPSFAKAQDLEAIESELTEAGLKHEVVQPTTNGTPAEEILRVVADRDADLLVIGLRRRSPVGKLFMGSTAQQLLLDAPCSVLAVKAPERT</sequence>
<reference evidence="7" key="1">
    <citation type="submission" date="2016-10" db="EMBL/GenBank/DDBJ databases">
        <authorList>
            <person name="Varghese N."/>
            <person name="Submissions S."/>
        </authorList>
    </citation>
    <scope>NUCLEOTIDE SEQUENCE [LARGE SCALE GENOMIC DNA]</scope>
    <source>
        <strain evidence="7">CGMCC 1.6963</strain>
    </source>
</reference>
<dbReference type="InterPro" id="IPR006016">
    <property type="entry name" value="UspA"/>
</dbReference>
<evidence type="ECO:0000256" key="2">
    <source>
        <dbReference type="ARBA" id="ARBA00008791"/>
    </source>
</evidence>
<accession>A0A1H9WNB0</accession>
<dbReference type="AlphaFoldDB" id="A0A1H9WNB0"/>
<comment type="subunit">
    <text evidence="3">Homodimer.</text>
</comment>
<evidence type="ECO:0000256" key="4">
    <source>
        <dbReference type="ARBA" id="ARBA00022490"/>
    </source>
</evidence>
<evidence type="ECO:0000256" key="3">
    <source>
        <dbReference type="ARBA" id="ARBA00011738"/>
    </source>
</evidence>
<dbReference type="STRING" id="587636.SAMN05216199_3057"/>
<dbReference type="Gene3D" id="3.40.50.620">
    <property type="entry name" value="HUPs"/>
    <property type="match status" value="1"/>
</dbReference>
<feature type="domain" description="UspA" evidence="5">
    <location>
        <begin position="1"/>
        <end position="130"/>
    </location>
</feature>
<keyword evidence="4" id="KW-0963">Cytoplasm</keyword>
<dbReference type="CDD" id="cd00293">
    <property type="entry name" value="USP-like"/>
    <property type="match status" value="1"/>
</dbReference>
<evidence type="ECO:0000256" key="1">
    <source>
        <dbReference type="ARBA" id="ARBA00004496"/>
    </source>
</evidence>
<evidence type="ECO:0000313" key="7">
    <source>
        <dbReference type="Proteomes" id="UP000199019"/>
    </source>
</evidence>
<protein>
    <submittedName>
        <fullName evidence="6">Universal stress protein family protein</fullName>
    </submittedName>
</protein>
<dbReference type="Proteomes" id="UP000199019">
    <property type="component" value="Unassembled WGS sequence"/>
</dbReference>
<comment type="similarity">
    <text evidence="2">Belongs to the universal stress protein A family.</text>
</comment>
<dbReference type="Pfam" id="PF00582">
    <property type="entry name" value="Usp"/>
    <property type="match status" value="1"/>
</dbReference>
<evidence type="ECO:0000259" key="5">
    <source>
        <dbReference type="Pfam" id="PF00582"/>
    </source>
</evidence>
<dbReference type="InterPro" id="IPR006015">
    <property type="entry name" value="Universal_stress_UspA"/>
</dbReference>
<gene>
    <name evidence="6" type="ORF">SAMN05216199_3057</name>
</gene>
<dbReference type="PANTHER" id="PTHR46268:SF23">
    <property type="entry name" value="UNIVERSAL STRESS PROTEIN A-RELATED"/>
    <property type="match status" value="1"/>
</dbReference>
<dbReference type="PRINTS" id="PR01438">
    <property type="entry name" value="UNVRSLSTRESS"/>
</dbReference>
<dbReference type="OrthoDB" id="5419113at2"/>
<dbReference type="EMBL" id="FOHB01000005">
    <property type="protein sequence ID" value="SES35412.1"/>
    <property type="molecule type" value="Genomic_DNA"/>
</dbReference>
<name>A0A1H9WNB0_9MICO</name>